<proteinExistence type="inferred from homology"/>
<dbReference type="AlphaFoldDB" id="A0A397NTY6"/>
<dbReference type="GO" id="GO:0016787">
    <property type="term" value="F:hydrolase activity"/>
    <property type="evidence" value="ECO:0007669"/>
    <property type="project" value="UniProtKB-KW"/>
</dbReference>
<evidence type="ECO:0000256" key="2">
    <source>
        <dbReference type="ARBA" id="ARBA00022737"/>
    </source>
</evidence>
<sequence>MSDVLPPRADAAECWTRREIFQQPQTLRDTQRLLSDQAAAIERFISPLLARPNVRIVLTGAGTSAFVGQCLAPWLARETGRRVDAVATTDIVSAPDLYCERDTPTLLVSFGRSGNSPESVAAVDIANTRIARVHHLVITCNAEGALARNAGADSYVVTLPDAVNDRAFAMTSSFSSMMFAALSILSGIGKLDARVAAIADAVGGILADGEAQMAALAAQRFARVVYLGSGLFEGLAREAALKLLELTDGGIVTFFDTPMGFRHGPKTVVNKDTLIVVFVSNDPYTARYDRDLIAELRRDRVAGAIVTIAAHAQADDTLAIRHLDKVDDADLLFPYIVPAQLFALHASLALGMTPDTPNLAGTVNRVVRGVRIHPLKA</sequence>
<dbReference type="CDD" id="cd05008">
    <property type="entry name" value="SIS_GlmS_GlmD_1"/>
    <property type="match status" value="1"/>
</dbReference>
<dbReference type="Pfam" id="PF01380">
    <property type="entry name" value="SIS"/>
    <property type="match status" value="2"/>
</dbReference>
<dbReference type="GO" id="GO:1901135">
    <property type="term" value="P:carbohydrate derivative metabolic process"/>
    <property type="evidence" value="ECO:0007669"/>
    <property type="project" value="InterPro"/>
</dbReference>
<dbReference type="GO" id="GO:0016853">
    <property type="term" value="F:isomerase activity"/>
    <property type="evidence" value="ECO:0007669"/>
    <property type="project" value="UniProtKB-KW"/>
</dbReference>
<dbReference type="PANTHER" id="PTHR32502">
    <property type="entry name" value="N-ACETYLGALACTOSAMINE PERMEASE II COMPONENT-RELATED"/>
    <property type="match status" value="1"/>
</dbReference>
<evidence type="ECO:0000256" key="1">
    <source>
        <dbReference type="ARBA" id="ARBA00007748"/>
    </source>
</evidence>
<keyword evidence="6" id="KW-0413">Isomerase</keyword>
<dbReference type="CDD" id="cd05010">
    <property type="entry name" value="SIS_AgaS_like"/>
    <property type="match status" value="1"/>
</dbReference>
<keyword evidence="2" id="KW-0677">Repeat</keyword>
<dbReference type="SUPFAM" id="SSF53697">
    <property type="entry name" value="SIS domain"/>
    <property type="match status" value="1"/>
</dbReference>
<dbReference type="PANTHER" id="PTHR32502:SF3">
    <property type="entry name" value="D-GALACTOSAMINE-6-PHOSPHATE DEAMINASE AGAS-RELATED"/>
    <property type="match status" value="1"/>
</dbReference>
<reference evidence="6 7" key="1">
    <citation type="submission" date="2018-08" db="EMBL/GenBank/DDBJ databases">
        <title>Genomic Encyclopedia of Type Strains, Phase IV (KMG-IV): sequencing the most valuable type-strain genomes for metagenomic binning, comparative biology and taxonomic classification.</title>
        <authorList>
            <person name="Goeker M."/>
        </authorList>
    </citation>
    <scope>NUCLEOTIDE SEQUENCE [LARGE SCALE GENOMIC DNA]</scope>
    <source>
        <strain evidence="6 7">DSM 25527</strain>
    </source>
</reference>
<feature type="domain" description="SIS" evidence="5">
    <location>
        <begin position="45"/>
        <end position="194"/>
    </location>
</feature>
<dbReference type="Gene3D" id="3.40.50.10490">
    <property type="entry name" value="Glucose-6-phosphate isomerase like protein, domain 1"/>
    <property type="match status" value="2"/>
</dbReference>
<dbReference type="Proteomes" id="UP000266568">
    <property type="component" value="Unassembled WGS sequence"/>
</dbReference>
<dbReference type="RefSeq" id="WP_119036543.1">
    <property type="nucleotide sequence ID" value="NZ_QXDC01000004.1"/>
</dbReference>
<dbReference type="InterPro" id="IPR050303">
    <property type="entry name" value="GatZ_KbaZ_carbometab"/>
</dbReference>
<accession>A0A397NTY6</accession>
<dbReference type="GO" id="GO:0097367">
    <property type="term" value="F:carbohydrate derivative binding"/>
    <property type="evidence" value="ECO:0007669"/>
    <property type="project" value="InterPro"/>
</dbReference>
<evidence type="ECO:0000313" key="6">
    <source>
        <dbReference type="EMBL" id="RIA37174.1"/>
    </source>
</evidence>
<evidence type="ECO:0000259" key="5">
    <source>
        <dbReference type="PROSITE" id="PS51464"/>
    </source>
</evidence>
<dbReference type="GO" id="GO:0005886">
    <property type="term" value="C:plasma membrane"/>
    <property type="evidence" value="ECO:0007669"/>
    <property type="project" value="TreeGrafter"/>
</dbReference>
<dbReference type="GO" id="GO:0009401">
    <property type="term" value="P:phosphoenolpyruvate-dependent sugar phosphotransferase system"/>
    <property type="evidence" value="ECO:0007669"/>
    <property type="project" value="TreeGrafter"/>
</dbReference>
<name>A0A397NTY6_9SPHN</name>
<evidence type="ECO:0000313" key="7">
    <source>
        <dbReference type="Proteomes" id="UP000266568"/>
    </source>
</evidence>
<evidence type="ECO:0000256" key="4">
    <source>
        <dbReference type="ARBA" id="ARBA00029292"/>
    </source>
</evidence>
<keyword evidence="3" id="KW-0378">Hydrolase</keyword>
<gene>
    <name evidence="6" type="ORF">DFR49_3051</name>
</gene>
<dbReference type="EMBL" id="QXDC01000004">
    <property type="protein sequence ID" value="RIA37174.1"/>
    <property type="molecule type" value="Genomic_DNA"/>
</dbReference>
<evidence type="ECO:0000256" key="3">
    <source>
        <dbReference type="ARBA" id="ARBA00022801"/>
    </source>
</evidence>
<dbReference type="OrthoDB" id="9810372at2"/>
<dbReference type="InterPro" id="IPR001347">
    <property type="entry name" value="SIS_dom"/>
</dbReference>
<organism evidence="6 7">
    <name type="scientific">Hephaestia caeni</name>
    <dbReference type="NCBI Taxonomy" id="645617"/>
    <lineage>
        <taxon>Bacteria</taxon>
        <taxon>Pseudomonadati</taxon>
        <taxon>Pseudomonadota</taxon>
        <taxon>Alphaproteobacteria</taxon>
        <taxon>Sphingomonadales</taxon>
        <taxon>Sphingomonadaceae</taxon>
        <taxon>Hephaestia</taxon>
    </lineage>
</organism>
<comment type="caution">
    <text evidence="6">The sequence shown here is derived from an EMBL/GenBank/DDBJ whole genome shotgun (WGS) entry which is preliminary data.</text>
</comment>
<keyword evidence="7" id="KW-1185">Reference proteome</keyword>
<comment type="similarity">
    <text evidence="1">Belongs to the SIS family. AgaS subfamily.</text>
</comment>
<comment type="catalytic activity">
    <reaction evidence="4">
        <text>D-galactosamine 6-phosphate + H2O = D-tagatopyranose 1-phosphate + NH4(+)</text>
        <dbReference type="Rhea" id="RHEA:47680"/>
        <dbReference type="ChEBI" id="CHEBI:15377"/>
        <dbReference type="ChEBI" id="CHEBI:28938"/>
        <dbReference type="ChEBI" id="CHEBI:71674"/>
        <dbReference type="ChEBI" id="CHEBI:138150"/>
    </reaction>
</comment>
<dbReference type="InterPro" id="IPR046348">
    <property type="entry name" value="SIS_dom_sf"/>
</dbReference>
<dbReference type="InterPro" id="IPR035464">
    <property type="entry name" value="SIS_AgaS"/>
</dbReference>
<feature type="domain" description="SIS" evidence="5">
    <location>
        <begin position="213"/>
        <end position="357"/>
    </location>
</feature>
<protein>
    <submittedName>
        <fullName evidence="6">Galactosamine 6-phosphate isomerase AgaS</fullName>
    </submittedName>
</protein>
<dbReference type="InterPro" id="IPR035466">
    <property type="entry name" value="GlmS/AgaS_SIS"/>
</dbReference>
<dbReference type="PROSITE" id="PS51464">
    <property type="entry name" value="SIS"/>
    <property type="match status" value="2"/>
</dbReference>